<accession>A0ACC1CXW9</accession>
<name>A0ACC1CXW9_9NEOP</name>
<proteinExistence type="predicted"/>
<evidence type="ECO:0000313" key="1">
    <source>
        <dbReference type="EMBL" id="KAJ0176441.1"/>
    </source>
</evidence>
<keyword evidence="2" id="KW-1185">Reference proteome</keyword>
<protein>
    <submittedName>
        <fullName evidence="1">Uncharacterized protein</fullName>
    </submittedName>
</protein>
<gene>
    <name evidence="1" type="ORF">K1T71_007620</name>
</gene>
<comment type="caution">
    <text evidence="1">The sequence shown here is derived from an EMBL/GenBank/DDBJ whole genome shotgun (WGS) entry which is preliminary data.</text>
</comment>
<dbReference type="EMBL" id="CM034399">
    <property type="protein sequence ID" value="KAJ0176441.1"/>
    <property type="molecule type" value="Genomic_DNA"/>
</dbReference>
<sequence>MEIPNANIHIQPSEYMPRWLLLHITLINKSAYSYMGTCGVFIRIICVNHNCNRK</sequence>
<reference evidence="1 2" key="1">
    <citation type="journal article" date="2021" name="Front. Genet.">
        <title>Chromosome-Level Genome Assembly Reveals Significant Gene Expansion in the Toll and IMD Signaling Pathways of Dendrolimus kikuchii.</title>
        <authorList>
            <person name="Zhou J."/>
            <person name="Wu P."/>
            <person name="Xiong Z."/>
            <person name="Liu N."/>
            <person name="Zhao N."/>
            <person name="Ji M."/>
            <person name="Qiu Y."/>
            <person name="Yang B."/>
        </authorList>
    </citation>
    <scope>NUCLEOTIDE SEQUENCE [LARGE SCALE GENOMIC DNA]</scope>
    <source>
        <strain evidence="1">Ann1</strain>
    </source>
</reference>
<dbReference type="Proteomes" id="UP000824533">
    <property type="component" value="Linkage Group LG13"/>
</dbReference>
<evidence type="ECO:0000313" key="2">
    <source>
        <dbReference type="Proteomes" id="UP000824533"/>
    </source>
</evidence>
<organism evidence="1 2">
    <name type="scientific">Dendrolimus kikuchii</name>
    <dbReference type="NCBI Taxonomy" id="765133"/>
    <lineage>
        <taxon>Eukaryota</taxon>
        <taxon>Metazoa</taxon>
        <taxon>Ecdysozoa</taxon>
        <taxon>Arthropoda</taxon>
        <taxon>Hexapoda</taxon>
        <taxon>Insecta</taxon>
        <taxon>Pterygota</taxon>
        <taxon>Neoptera</taxon>
        <taxon>Endopterygota</taxon>
        <taxon>Lepidoptera</taxon>
        <taxon>Glossata</taxon>
        <taxon>Ditrysia</taxon>
        <taxon>Bombycoidea</taxon>
        <taxon>Lasiocampidae</taxon>
        <taxon>Dendrolimus</taxon>
    </lineage>
</organism>